<evidence type="ECO:0000259" key="1">
    <source>
        <dbReference type="PROSITE" id="PS50011"/>
    </source>
</evidence>
<dbReference type="Pfam" id="PF07714">
    <property type="entry name" value="PK_Tyr_Ser-Thr"/>
    <property type="match status" value="1"/>
</dbReference>
<dbReference type="CDD" id="cd21134">
    <property type="entry name" value="YTH"/>
    <property type="match status" value="1"/>
</dbReference>
<dbReference type="InterPro" id="IPR001245">
    <property type="entry name" value="Ser-Thr/Tyr_kinase_cat_dom"/>
</dbReference>
<dbReference type="Pfam" id="PF04146">
    <property type="entry name" value="YTH"/>
    <property type="match status" value="1"/>
</dbReference>
<dbReference type="SUPFAM" id="SSF56112">
    <property type="entry name" value="Protein kinase-like (PK-like)"/>
    <property type="match status" value="1"/>
</dbReference>
<dbReference type="InterPro" id="IPR007275">
    <property type="entry name" value="YTH_domain"/>
</dbReference>
<dbReference type="Gene3D" id="1.10.510.10">
    <property type="entry name" value="Transferase(Phosphotransferase) domain 1"/>
    <property type="match status" value="1"/>
</dbReference>
<dbReference type="Proteomes" id="UP001362999">
    <property type="component" value="Unassembled WGS sequence"/>
</dbReference>
<dbReference type="PROSITE" id="PS00109">
    <property type="entry name" value="PROTEIN_KINASE_TYR"/>
    <property type="match status" value="1"/>
</dbReference>
<evidence type="ECO:0000259" key="2">
    <source>
        <dbReference type="PROSITE" id="PS50882"/>
    </source>
</evidence>
<reference evidence="3 4" key="1">
    <citation type="journal article" date="2024" name="J Genomics">
        <title>Draft genome sequencing and assembly of Favolaschia claudopus CIRM-BRFM 2984 isolated from oak limbs.</title>
        <authorList>
            <person name="Navarro D."/>
            <person name="Drula E."/>
            <person name="Chaduli D."/>
            <person name="Cazenave R."/>
            <person name="Ahrendt S."/>
            <person name="Wang J."/>
            <person name="Lipzen A."/>
            <person name="Daum C."/>
            <person name="Barry K."/>
            <person name="Grigoriev I.V."/>
            <person name="Favel A."/>
            <person name="Rosso M.N."/>
            <person name="Martin F."/>
        </authorList>
    </citation>
    <scope>NUCLEOTIDE SEQUENCE [LARGE SCALE GENOMIC DNA]</scope>
    <source>
        <strain evidence="3 4">CIRM-BRFM 2984</strain>
    </source>
</reference>
<sequence>MSIFVYQCLLDHLTAIVSSNGNDTFLPAPPVLEQLRHRFKLDELLETYHMPPILALLRCQEPRTALLEIAQQLGLKYSPDVLSAVRLDEERIAAHITYIMDIPEANEEALALRRDEAQRFIDVLDQVLSGHLAGMYRMYPLDISKTHRFMLKLSQFSEQLPHTIFIHSISDCDRFYRERGGFGEIYRASYKGRTVALKRLSTSLTADVDDQRKARLRFCQEVLIWRRLQHPFILPLLGIDRETFQPSLAMVSPWMEQGTALNHAKKNGLAVVEKLLFQVAQGLAYLHSMTVVHGDLRGSNILISDDMTARLTDFGLTVFADNHETANPSTTNRAGSIQWMAPELIDPGGFGCSRFLRTTASDAYAFACVCIELYTGLPPFAGLSDATALLQIIAGKRPSRPDELTSDMLWNVITQLWADSKEARPSIDSVVDSLEILCHTPRTPVEDPQISSLSIINQIEHIDTLLPPPTSTTLKLSVESNQTMSSYASTNSEFMAAHFPRRFFVVKCPSERIAERSKELGMWAVSAPDIELVINQAYRTSNDVFLIFSAVEAKEFYGYARMQSAPSETAEQSANDLLLDEKMRKISIELGVVPSPHTAGVTISNPFRVTWLATTRIPFLRTRHIRNSWNHDREVRLSKDGTEVNPDSGEAMLKLWTGVESVIEEEKTG</sequence>
<organism evidence="3 4">
    <name type="scientific">Favolaschia claudopus</name>
    <dbReference type="NCBI Taxonomy" id="2862362"/>
    <lineage>
        <taxon>Eukaryota</taxon>
        <taxon>Fungi</taxon>
        <taxon>Dikarya</taxon>
        <taxon>Basidiomycota</taxon>
        <taxon>Agaricomycotina</taxon>
        <taxon>Agaricomycetes</taxon>
        <taxon>Agaricomycetidae</taxon>
        <taxon>Agaricales</taxon>
        <taxon>Marasmiineae</taxon>
        <taxon>Mycenaceae</taxon>
        <taxon>Favolaschia</taxon>
    </lineage>
</organism>
<dbReference type="InterPro" id="IPR051681">
    <property type="entry name" value="Ser/Thr_Kinases-Pseudokinases"/>
</dbReference>
<evidence type="ECO:0000313" key="3">
    <source>
        <dbReference type="EMBL" id="KAK7059882.1"/>
    </source>
</evidence>
<dbReference type="EMBL" id="JAWWNJ010000003">
    <property type="protein sequence ID" value="KAK7059882.1"/>
    <property type="molecule type" value="Genomic_DNA"/>
</dbReference>
<dbReference type="InterPro" id="IPR000719">
    <property type="entry name" value="Prot_kinase_dom"/>
</dbReference>
<keyword evidence="4" id="KW-1185">Reference proteome</keyword>
<dbReference type="GO" id="GO:0004674">
    <property type="term" value="F:protein serine/threonine kinase activity"/>
    <property type="evidence" value="ECO:0007669"/>
    <property type="project" value="TreeGrafter"/>
</dbReference>
<proteinExistence type="predicted"/>
<comment type="caution">
    <text evidence="3">The sequence shown here is derived from an EMBL/GenBank/DDBJ whole genome shotgun (WGS) entry which is preliminary data.</text>
</comment>
<feature type="domain" description="Protein kinase" evidence="1">
    <location>
        <begin position="171"/>
        <end position="437"/>
    </location>
</feature>
<accession>A0AAW0E8I6</accession>
<dbReference type="PROSITE" id="PS50882">
    <property type="entry name" value="YTH"/>
    <property type="match status" value="1"/>
</dbReference>
<feature type="domain" description="YTH" evidence="2">
    <location>
        <begin position="501"/>
        <end position="656"/>
    </location>
</feature>
<evidence type="ECO:0000313" key="4">
    <source>
        <dbReference type="Proteomes" id="UP001362999"/>
    </source>
</evidence>
<name>A0AAW0E8I6_9AGAR</name>
<keyword evidence="3" id="KW-0808">Transferase</keyword>
<keyword evidence="3" id="KW-0418">Kinase</keyword>
<dbReference type="PROSITE" id="PS50011">
    <property type="entry name" value="PROTEIN_KINASE_DOM"/>
    <property type="match status" value="1"/>
</dbReference>
<dbReference type="GO" id="GO:0003723">
    <property type="term" value="F:RNA binding"/>
    <property type="evidence" value="ECO:0007669"/>
    <property type="project" value="InterPro"/>
</dbReference>
<dbReference type="PANTHER" id="PTHR44329:SF214">
    <property type="entry name" value="PROTEIN KINASE DOMAIN-CONTAINING PROTEIN"/>
    <property type="match status" value="1"/>
</dbReference>
<dbReference type="Gene3D" id="3.10.590.10">
    <property type="entry name" value="ph1033 like domains"/>
    <property type="match status" value="1"/>
</dbReference>
<dbReference type="PANTHER" id="PTHR44329">
    <property type="entry name" value="SERINE/THREONINE-PROTEIN KINASE TNNI3K-RELATED"/>
    <property type="match status" value="1"/>
</dbReference>
<protein>
    <submittedName>
        <fullName evidence="3">Kinase-like domain-containing protein</fullName>
    </submittedName>
</protein>
<dbReference type="GO" id="GO:0005524">
    <property type="term" value="F:ATP binding"/>
    <property type="evidence" value="ECO:0007669"/>
    <property type="project" value="InterPro"/>
</dbReference>
<dbReference type="AlphaFoldDB" id="A0AAW0E8I6"/>
<dbReference type="InterPro" id="IPR011009">
    <property type="entry name" value="Kinase-like_dom_sf"/>
</dbReference>
<gene>
    <name evidence="3" type="ORF">R3P38DRAFT_2838371</name>
</gene>
<dbReference type="InterPro" id="IPR008266">
    <property type="entry name" value="Tyr_kinase_AS"/>
</dbReference>